<dbReference type="InterPro" id="IPR032675">
    <property type="entry name" value="LRR_dom_sf"/>
</dbReference>
<keyword evidence="2" id="KW-0611">Plant defense</keyword>
<dbReference type="Gene3D" id="1.10.10.10">
    <property type="entry name" value="Winged helix-like DNA-binding domain superfamily/Winged helix DNA-binding domain"/>
    <property type="match status" value="1"/>
</dbReference>
<dbReference type="InterPro" id="IPR058922">
    <property type="entry name" value="WHD_DRP"/>
</dbReference>
<evidence type="ECO:0000259" key="3">
    <source>
        <dbReference type="Pfam" id="PF00931"/>
    </source>
</evidence>
<dbReference type="InterPro" id="IPR036388">
    <property type="entry name" value="WH-like_DNA-bd_sf"/>
</dbReference>
<dbReference type="PANTHER" id="PTHR23155:SF1193">
    <property type="entry name" value="DISEASE RESISTANCE PROTEIN RPP13-RELATED"/>
    <property type="match status" value="1"/>
</dbReference>
<dbReference type="KEGG" id="pavi:110752132"/>
<evidence type="ECO:0000313" key="8">
    <source>
        <dbReference type="RefSeq" id="XP_021808427.1"/>
    </source>
</evidence>
<feature type="domain" description="Disease resistance R13L4/SHOC-2-like LRR" evidence="5">
    <location>
        <begin position="806"/>
        <end position="975"/>
    </location>
</feature>
<proteinExistence type="predicted"/>
<dbReference type="GO" id="GO:0043531">
    <property type="term" value="F:ADP binding"/>
    <property type="evidence" value="ECO:0007669"/>
    <property type="project" value="InterPro"/>
</dbReference>
<dbReference type="SUPFAM" id="SSF52058">
    <property type="entry name" value="L domain-like"/>
    <property type="match status" value="1"/>
</dbReference>
<dbReference type="PRINTS" id="PR00364">
    <property type="entry name" value="DISEASERSIST"/>
</dbReference>
<dbReference type="Gene3D" id="3.80.10.10">
    <property type="entry name" value="Ribonuclease Inhibitor"/>
    <property type="match status" value="1"/>
</dbReference>
<gene>
    <name evidence="7 8" type="primary">LOC110752132</name>
</gene>
<dbReference type="InterPro" id="IPR042197">
    <property type="entry name" value="Apaf_helical"/>
</dbReference>
<feature type="domain" description="NB-ARC" evidence="3">
    <location>
        <begin position="417"/>
        <end position="587"/>
    </location>
</feature>
<dbReference type="InterPro" id="IPR002182">
    <property type="entry name" value="NB-ARC"/>
</dbReference>
<dbReference type="AlphaFoldDB" id="A0A6P5S4J5"/>
<dbReference type="RefSeq" id="XP_021808426.1">
    <property type="nucleotide sequence ID" value="XM_021952734.1"/>
</dbReference>
<dbReference type="GeneID" id="110752132"/>
<name>A0A6P5S4J5_PRUAV</name>
<evidence type="ECO:0000256" key="1">
    <source>
        <dbReference type="ARBA" id="ARBA00022737"/>
    </source>
</evidence>
<dbReference type="Pfam" id="PF23559">
    <property type="entry name" value="WHD_DRP"/>
    <property type="match status" value="1"/>
</dbReference>
<organism evidence="6 7">
    <name type="scientific">Prunus avium</name>
    <name type="common">Cherry</name>
    <name type="synonym">Cerasus avium</name>
    <dbReference type="NCBI Taxonomy" id="42229"/>
    <lineage>
        <taxon>Eukaryota</taxon>
        <taxon>Viridiplantae</taxon>
        <taxon>Streptophyta</taxon>
        <taxon>Embryophyta</taxon>
        <taxon>Tracheophyta</taxon>
        <taxon>Spermatophyta</taxon>
        <taxon>Magnoliopsida</taxon>
        <taxon>eudicotyledons</taxon>
        <taxon>Gunneridae</taxon>
        <taxon>Pentapetalae</taxon>
        <taxon>rosids</taxon>
        <taxon>fabids</taxon>
        <taxon>Rosales</taxon>
        <taxon>Rosaceae</taxon>
        <taxon>Amygdaloideae</taxon>
        <taxon>Amygdaleae</taxon>
        <taxon>Prunus</taxon>
    </lineage>
</organism>
<keyword evidence="6" id="KW-1185">Reference proteome</keyword>
<dbReference type="InterPro" id="IPR044974">
    <property type="entry name" value="Disease_R_plants"/>
</dbReference>
<evidence type="ECO:0000256" key="2">
    <source>
        <dbReference type="ARBA" id="ARBA00022821"/>
    </source>
</evidence>
<accession>A0A6P5S4J5</accession>
<sequence>MPHLTQSGREQLLLVIKLLQIGASSNLSICSRVSKYKRSSGMDFYVISLFCEHVNQIFAQNTNLLVGVEERVRLFHADVRLLDSWFRDREVSKEDKTSTKFVIFNITKLMNDAEDTIDKVVISKIKVQMSSGVSKLLHRTYHDAVLREASIKLKHIKNEVEINVQKVKYFLRLSPRKKKFETEISKLIGTDKLYKGKRKAREFVTPFEISENYGGDSSIIQYDIDESEEMLSGIWFKNYTEGQGSSKSGGPDWERFYQLVMQDLKSHVLILKNLLGEKEVLEKADILDSYISELERIYAFLEISNEPENKSEVRIIFFIQIMDLIFKEKIEVNSLFKNIKKQSTGLGKLKYIHQRQCAAMLNQAFRKINSIINEINGRIDNYKNYMGRLEDEIAEIRRPLLDQSHMDDINIVGLDNEASKLVKQLTSGNSQLDLISIVGMEGIGKTTLAWKIYNDQSIKKNFDVSAWVDVSREISSDQYLLECIAKCIMPGNNQELLRMPEDELTKTLYEQLQKQRYLIVMDDLYSVEAWDYVKRVIPDNMNGSRILVTTRLQQVASYVSKGPLYFLHPLSNADSWKLLSDLAFRGSECPSTLEEIGSQIARNCHGVPLAIVIVGNLLAGEETCARYSWVYNNTPKCVIEGSERTFMTSTFNSLPRELRLCFLYFGMFPEHYEISAKQLIQLWIAEGFVHETDSVDIENVGESYLEELINLGLVQVVARRTDDGVKTCCVLGLLREFCIWQGDEIYNFFKTTFNREHMFWRQTRRLAISETVPENFSDYLDHVSSTIRSFQLYGTRSSLSTTQQHLIIRKLKMLMVLNLGSLVVLQLPRALWELHNLRYLRINAPKLQHIPFSICGLYNLQTLDMRESCIHQLPGGVWKMQWLRHLHFKELRIKPGPGSRNSTLCPLKSLSGLYADRAARRFMVKAKFGNVKKIGFGGPSREVTSEFLRSLDHLNHLQTLKVVSPVDLPDSIVFPLTLTKVTLQKTELQSVDIQTLEKLPNLVILKLQQHSVTGQHLCFNGGFPKLRVLHMVKLDAKYCRVGSGAMCSLQCLLIKGCTDLTMSSDDLCRLTSLKNVEVVSPSTDLRNMLSQLEPSDCFTVLLTDSVHR</sequence>
<dbReference type="PANTHER" id="PTHR23155">
    <property type="entry name" value="DISEASE RESISTANCE PROTEIN RP"/>
    <property type="match status" value="1"/>
</dbReference>
<dbReference type="InterPro" id="IPR027417">
    <property type="entry name" value="P-loop_NTPase"/>
</dbReference>
<dbReference type="FunFam" id="1.10.10.10:FF:000322">
    <property type="entry name" value="Probable disease resistance protein At1g63360"/>
    <property type="match status" value="1"/>
</dbReference>
<dbReference type="InterPro" id="IPR055414">
    <property type="entry name" value="LRR_R13L4/SHOC2-like"/>
</dbReference>
<evidence type="ECO:0000313" key="7">
    <source>
        <dbReference type="RefSeq" id="XP_021808426.1"/>
    </source>
</evidence>
<dbReference type="FunFam" id="3.40.50.300:FF:001091">
    <property type="entry name" value="Probable disease resistance protein At1g61300"/>
    <property type="match status" value="1"/>
</dbReference>
<dbReference type="SUPFAM" id="SSF52540">
    <property type="entry name" value="P-loop containing nucleoside triphosphate hydrolases"/>
    <property type="match status" value="1"/>
</dbReference>
<dbReference type="GO" id="GO:0098542">
    <property type="term" value="P:defense response to other organism"/>
    <property type="evidence" value="ECO:0007669"/>
    <property type="project" value="TreeGrafter"/>
</dbReference>
<feature type="domain" description="Disease resistance protein winged helix" evidence="4">
    <location>
        <begin position="667"/>
        <end position="737"/>
    </location>
</feature>
<dbReference type="Pfam" id="PF00931">
    <property type="entry name" value="NB-ARC"/>
    <property type="match status" value="1"/>
</dbReference>
<dbReference type="Proteomes" id="UP000515124">
    <property type="component" value="Unplaced"/>
</dbReference>
<dbReference type="Gene3D" id="3.40.50.300">
    <property type="entry name" value="P-loop containing nucleotide triphosphate hydrolases"/>
    <property type="match status" value="1"/>
</dbReference>
<reference evidence="7 8" key="1">
    <citation type="submission" date="2025-04" db="UniProtKB">
        <authorList>
            <consortium name="RefSeq"/>
        </authorList>
    </citation>
    <scope>IDENTIFICATION</scope>
</reference>
<dbReference type="RefSeq" id="XP_021808427.1">
    <property type="nucleotide sequence ID" value="XM_021952735.1"/>
</dbReference>
<protein>
    <submittedName>
        <fullName evidence="7 8">Disease resistance RPP13-like protein 3</fullName>
    </submittedName>
</protein>
<keyword evidence="1" id="KW-0677">Repeat</keyword>
<dbReference type="Gene3D" id="1.10.8.430">
    <property type="entry name" value="Helical domain of apoptotic protease-activating factors"/>
    <property type="match status" value="1"/>
</dbReference>
<evidence type="ECO:0000259" key="4">
    <source>
        <dbReference type="Pfam" id="PF23559"/>
    </source>
</evidence>
<evidence type="ECO:0000313" key="6">
    <source>
        <dbReference type="Proteomes" id="UP000515124"/>
    </source>
</evidence>
<dbReference type="Pfam" id="PF23598">
    <property type="entry name" value="LRR_14"/>
    <property type="match status" value="1"/>
</dbReference>
<evidence type="ECO:0000259" key="5">
    <source>
        <dbReference type="Pfam" id="PF23598"/>
    </source>
</evidence>